<dbReference type="Pfam" id="PF12396">
    <property type="entry name" value="DUF3659"/>
    <property type="match status" value="7"/>
</dbReference>
<feature type="region of interest" description="Disordered" evidence="1">
    <location>
        <begin position="402"/>
        <end position="422"/>
    </location>
</feature>
<dbReference type="PANTHER" id="PTHR39461:SF1">
    <property type="entry name" value="LEA DOMAIN PROTEIN (AFU_ORTHOLOGUE AFUA_8G04920)"/>
    <property type="match status" value="1"/>
</dbReference>
<gene>
    <name evidence="3" type="ORF">UV8b_01058</name>
</gene>
<evidence type="ECO:0000256" key="1">
    <source>
        <dbReference type="SAM" id="MobiDB-lite"/>
    </source>
</evidence>
<dbReference type="OrthoDB" id="3937590at2759"/>
<name>A0A8E5MEN5_USTVR</name>
<feature type="compositionally biased region" description="Basic and acidic residues" evidence="1">
    <location>
        <begin position="307"/>
        <end position="325"/>
    </location>
</feature>
<proteinExistence type="predicted"/>
<feature type="compositionally biased region" description="Acidic residues" evidence="1">
    <location>
        <begin position="402"/>
        <end position="411"/>
    </location>
</feature>
<feature type="compositionally biased region" description="Low complexity" evidence="1">
    <location>
        <begin position="13"/>
        <end position="22"/>
    </location>
</feature>
<dbReference type="InterPro" id="IPR054256">
    <property type="entry name" value="DUF6987"/>
</dbReference>
<evidence type="ECO:0000313" key="4">
    <source>
        <dbReference type="Proteomes" id="UP000027002"/>
    </source>
</evidence>
<feature type="compositionally biased region" description="Basic and acidic residues" evidence="1">
    <location>
        <begin position="182"/>
        <end position="199"/>
    </location>
</feature>
<dbReference type="Pfam" id="PF22485">
    <property type="entry name" value="DUF6987"/>
    <property type="match status" value="1"/>
</dbReference>
<protein>
    <recommendedName>
        <fullName evidence="2">DUF6987 domain-containing protein</fullName>
    </recommendedName>
</protein>
<dbReference type="Proteomes" id="UP000027002">
    <property type="component" value="Chromosome 1"/>
</dbReference>
<feature type="compositionally biased region" description="Basic and acidic residues" evidence="1">
    <location>
        <begin position="226"/>
        <end position="252"/>
    </location>
</feature>
<dbReference type="AlphaFoldDB" id="A0A8E5MEN5"/>
<dbReference type="RefSeq" id="XP_042994490.1">
    <property type="nucleotide sequence ID" value="XM_043138556.1"/>
</dbReference>
<evidence type="ECO:0000259" key="2">
    <source>
        <dbReference type="Pfam" id="PF22485"/>
    </source>
</evidence>
<evidence type="ECO:0000313" key="3">
    <source>
        <dbReference type="EMBL" id="QUC16817.1"/>
    </source>
</evidence>
<feature type="compositionally biased region" description="Basic and acidic residues" evidence="1">
    <location>
        <begin position="140"/>
        <end position="173"/>
    </location>
</feature>
<feature type="compositionally biased region" description="Low complexity" evidence="1">
    <location>
        <begin position="255"/>
        <end position="273"/>
    </location>
</feature>
<sequence length="1142" mass="120204">MSLSNPLAGLTQGAGKEQQQQGADEKSVPRTVAGVVNEKGEIIDKTGKVIGSIRDVKDVDEPQKLVGGVVTETGDVVSEAGDNLAKVHIDDNYTPTSVPEGPKEGAKAGRDWNVLGKAKSAMQYGQNIQNTYGKLAGLRKPTDEGEGAEKAEQIPGEAQKEADVGGRAEKPAQELKTASGDSQKEADVGGKTAKAKETTGDAQQKTADTAKGAEELKKPSGAQQKEPVEAPADKGEKDLKGVSDEARKKADVDSQAAEVAGAAEQAPEAGKGAAQEEPRGGAEPMITRSPRPVDEDRHVPEPPAGDTAEKKHDVSAVEDKEKEAAGRVQAEGQVGTQDKADKLGKIGDEGAGDKQLGGDKLGDVKARGDLAGDEEASEESEGGAKTGLEVEEEEAIVEELEHEEVADELQDTEGAVEGAAEEAGKAVDISILKGTTADKGGNLVDEEGAIIGRLVEGDAKQLVGKSADDQGRFLDDSGQVIGRAEPIPEAIEGAAEAANPSDLSILKGTTADKAGNLVDEKGDIIGRLVEGDAKQLVGKSADDQGRFLDDSDQVIGRAEPILKDTEGAAEEAAEAGKPLDLGVLKGTTVNKAGNLVDKKGDIIGRLVEGDAKQLVGTSADDQGRIWNSSGQVIGRAEPIPEDERDETAKDFAPFENFPDAVVEADGRVVSDGRQVGQVVEGDPKRLKGCHVDEDGDILDRRGNVIGRAESWDEPEAEPEPEVDQSALAGKRVNKAGNVVDSQGQIWGRVVEGDLKALIGRMCDKQGNIMSESGEVIGRAELVPEHEREGSREGPFAELAGCTVAKDGTVVTPSGEVVGRLVSGDAKVLYGRPVDEDGDVLDKNGNVLGKAERWEEPEVEKKVNPLAGRKVNREGNVVDEEGNIIGKLTSGDVNICAGKEVDDDGDVVNAKGVTLGHVSLLEDIPTESEEEKKEREQREKDRQLAGQLAALIEQSLDKLRPILKLITDKVDRAERTPKDELDEKQLVREVKPLIEDGSKILTETNGAVRGMDPDGRIQRQAKQRSGTKEATPEEHHLAEVIKELTGTVTETIDNAKRKIEGMPHAKKELNPLWALLSEPLFQIIAAVGLLLHGVLGLVGRLLGGLGLGGLVEGLLGGLGLNKVLDGLGLGSITGALTGKKEKK</sequence>
<feature type="region of interest" description="Disordered" evidence="1">
    <location>
        <begin position="137"/>
        <end position="389"/>
    </location>
</feature>
<keyword evidence="4" id="KW-1185">Reference proteome</keyword>
<accession>A0A8E5MEN5</accession>
<organism evidence="3 4">
    <name type="scientific">Ustilaginoidea virens</name>
    <name type="common">Rice false smut fungus</name>
    <name type="synonym">Villosiclava virens</name>
    <dbReference type="NCBI Taxonomy" id="1159556"/>
    <lineage>
        <taxon>Eukaryota</taxon>
        <taxon>Fungi</taxon>
        <taxon>Dikarya</taxon>
        <taxon>Ascomycota</taxon>
        <taxon>Pezizomycotina</taxon>
        <taxon>Sordariomycetes</taxon>
        <taxon>Hypocreomycetidae</taxon>
        <taxon>Hypocreales</taxon>
        <taxon>Clavicipitaceae</taxon>
        <taxon>Ustilaginoidea</taxon>
    </lineage>
</organism>
<feature type="region of interest" description="Disordered" evidence="1">
    <location>
        <begin position="1"/>
        <end position="31"/>
    </location>
</feature>
<dbReference type="InterPro" id="IPR022124">
    <property type="entry name" value="DUF3659"/>
</dbReference>
<dbReference type="EMBL" id="CP072753">
    <property type="protein sequence ID" value="QUC16817.1"/>
    <property type="molecule type" value="Genomic_DNA"/>
</dbReference>
<feature type="region of interest" description="Disordered" evidence="1">
    <location>
        <begin position="1004"/>
        <end position="1032"/>
    </location>
</feature>
<feature type="domain" description="DUF6987" evidence="2">
    <location>
        <begin position="932"/>
        <end position="1130"/>
    </location>
</feature>
<feature type="compositionally biased region" description="Basic and acidic residues" evidence="1">
    <location>
        <begin position="291"/>
        <end position="300"/>
    </location>
</feature>
<reference evidence="3" key="1">
    <citation type="submission" date="2020-03" db="EMBL/GenBank/DDBJ databases">
        <title>A mixture of massive structural variations and highly conserved coding sequences in Ustilaginoidea virens genome.</title>
        <authorList>
            <person name="Zhang K."/>
            <person name="Zhao Z."/>
            <person name="Zhang Z."/>
            <person name="Li Y."/>
            <person name="Hsiang T."/>
            <person name="Sun W."/>
        </authorList>
    </citation>
    <scope>NUCLEOTIDE SEQUENCE</scope>
    <source>
        <strain evidence="3">UV-8b</strain>
    </source>
</reference>
<dbReference type="KEGG" id="uvi:66061836"/>
<feature type="compositionally biased region" description="Acidic residues" evidence="1">
    <location>
        <begin position="371"/>
        <end position="381"/>
    </location>
</feature>
<dbReference type="GeneID" id="66061836"/>
<dbReference type="PANTHER" id="PTHR39461">
    <property type="entry name" value="LEA DOMAIN PROTEIN (AFU_ORTHOLOGUE AFUA_8G04920)"/>
    <property type="match status" value="1"/>
</dbReference>
<feature type="compositionally biased region" description="Basic and acidic residues" evidence="1">
    <location>
        <begin position="338"/>
        <end position="370"/>
    </location>
</feature>